<organism evidence="1 2">
    <name type="scientific">Cylicostephanus goldi</name>
    <name type="common">Nematode worm</name>
    <dbReference type="NCBI Taxonomy" id="71465"/>
    <lineage>
        <taxon>Eukaryota</taxon>
        <taxon>Metazoa</taxon>
        <taxon>Ecdysozoa</taxon>
        <taxon>Nematoda</taxon>
        <taxon>Chromadorea</taxon>
        <taxon>Rhabditida</taxon>
        <taxon>Rhabditina</taxon>
        <taxon>Rhabditomorpha</taxon>
        <taxon>Strongyloidea</taxon>
        <taxon>Strongylidae</taxon>
        <taxon>Cylicostephanus</taxon>
    </lineage>
</organism>
<dbReference type="EMBL" id="UYRV01011717">
    <property type="protein sequence ID" value="VDK58350.1"/>
    <property type="molecule type" value="Genomic_DNA"/>
</dbReference>
<dbReference type="PANTHER" id="PTHR45908">
    <property type="entry name" value="PROTEIN CBG11750-RELATED"/>
    <property type="match status" value="1"/>
</dbReference>
<accession>A0A3P6RU24</accession>
<keyword evidence="2" id="KW-1185">Reference proteome</keyword>
<evidence type="ECO:0000313" key="2">
    <source>
        <dbReference type="Proteomes" id="UP000271889"/>
    </source>
</evidence>
<reference evidence="1 2" key="1">
    <citation type="submission" date="2018-11" db="EMBL/GenBank/DDBJ databases">
        <authorList>
            <consortium name="Pathogen Informatics"/>
        </authorList>
    </citation>
    <scope>NUCLEOTIDE SEQUENCE [LARGE SCALE GENOMIC DNA]</scope>
</reference>
<dbReference type="Proteomes" id="UP000271889">
    <property type="component" value="Unassembled WGS sequence"/>
</dbReference>
<dbReference type="AlphaFoldDB" id="A0A3P6RU24"/>
<proteinExistence type="predicted"/>
<protein>
    <submittedName>
        <fullName evidence="1">Uncharacterized protein</fullName>
    </submittedName>
</protein>
<dbReference type="SUPFAM" id="SSF53474">
    <property type="entry name" value="alpha/beta-Hydrolases"/>
    <property type="match status" value="1"/>
</dbReference>
<dbReference type="InterPro" id="IPR029058">
    <property type="entry name" value="AB_hydrolase_fold"/>
</dbReference>
<dbReference type="OrthoDB" id="426718at2759"/>
<feature type="non-terminal residue" evidence="1">
    <location>
        <position position="1"/>
    </location>
</feature>
<gene>
    <name evidence="1" type="ORF">CGOC_LOCUS4293</name>
</gene>
<name>A0A3P6RU24_CYLGO</name>
<dbReference type="CDD" id="cd00741">
    <property type="entry name" value="Lipase"/>
    <property type="match status" value="1"/>
</dbReference>
<evidence type="ECO:0000313" key="1">
    <source>
        <dbReference type="EMBL" id="VDK58350.1"/>
    </source>
</evidence>
<dbReference type="Gene3D" id="3.40.50.1820">
    <property type="entry name" value="alpha/beta hydrolase"/>
    <property type="match status" value="1"/>
</dbReference>
<dbReference type="PANTHER" id="PTHR45908:SF11">
    <property type="entry name" value="FUNGAL LIPASE-LIKE DOMAIN-CONTAINING PROTEIN"/>
    <property type="match status" value="1"/>
</dbReference>
<sequence>FPYSYRIISHRDPIPHSPPRIGADAAFHHRYEVWYDNDMAVGQPYTICQEADGDYCSNTVPDKEGSDHLFYFNLQIKEWGLAGCPVANLTRSK</sequence>